<dbReference type="EMBL" id="VIKS01000010">
    <property type="protein sequence ID" value="TQV86646.1"/>
    <property type="molecule type" value="Genomic_DNA"/>
</dbReference>
<dbReference type="CDD" id="cd03259">
    <property type="entry name" value="ABC_Carb_Solutes_like"/>
    <property type="match status" value="1"/>
</dbReference>
<dbReference type="GO" id="GO:0015697">
    <property type="term" value="P:quaternary ammonium group transport"/>
    <property type="evidence" value="ECO:0007669"/>
    <property type="project" value="UniProtKB-ARBA"/>
</dbReference>
<dbReference type="InterPro" id="IPR003593">
    <property type="entry name" value="AAA+_ATPase"/>
</dbReference>
<dbReference type="InterPro" id="IPR008995">
    <property type="entry name" value="Mo/tungstate-bd_C_term_dom"/>
</dbReference>
<keyword evidence="11" id="KW-1185">Reference proteome</keyword>
<comment type="caution">
    <text evidence="10">The sequence shown here is derived from an EMBL/GenBank/DDBJ whole genome shotgun (WGS) entry which is preliminary data.</text>
</comment>
<dbReference type="OrthoDB" id="9802264at2"/>
<dbReference type="InterPro" id="IPR003439">
    <property type="entry name" value="ABC_transporter-like_ATP-bd"/>
</dbReference>
<dbReference type="PROSITE" id="PS50893">
    <property type="entry name" value="ABC_TRANSPORTER_2"/>
    <property type="match status" value="1"/>
</dbReference>
<dbReference type="GO" id="GO:0016887">
    <property type="term" value="F:ATP hydrolysis activity"/>
    <property type="evidence" value="ECO:0007669"/>
    <property type="project" value="InterPro"/>
</dbReference>
<keyword evidence="4" id="KW-0547">Nucleotide-binding</keyword>
<dbReference type="InterPro" id="IPR013611">
    <property type="entry name" value="Transp-assoc_OB_typ2"/>
</dbReference>
<evidence type="ECO:0000256" key="1">
    <source>
        <dbReference type="ARBA" id="ARBA00022448"/>
    </source>
</evidence>
<dbReference type="PANTHER" id="PTHR42781">
    <property type="entry name" value="SPERMIDINE/PUTRESCINE IMPORT ATP-BINDING PROTEIN POTA"/>
    <property type="match status" value="1"/>
</dbReference>
<keyword evidence="3" id="KW-0410">Iron transport</keyword>
<proteinExistence type="predicted"/>
<evidence type="ECO:0000256" key="4">
    <source>
        <dbReference type="ARBA" id="ARBA00022741"/>
    </source>
</evidence>
<dbReference type="GO" id="GO:0005524">
    <property type="term" value="F:ATP binding"/>
    <property type="evidence" value="ECO:0007669"/>
    <property type="project" value="UniProtKB-KW"/>
</dbReference>
<dbReference type="SUPFAM" id="SSF50331">
    <property type="entry name" value="MOP-like"/>
    <property type="match status" value="1"/>
</dbReference>
<name>A0A545UB01_9GAMM</name>
<feature type="domain" description="ABC transporter" evidence="9">
    <location>
        <begin position="4"/>
        <end position="236"/>
    </location>
</feature>
<keyword evidence="6" id="KW-0408">Iron</keyword>
<sequence>MHALELKNINVSFSARQVLNSISLQVNDGEIICLLGPSGGGKTTLLRTIAGFQTIEDGEVWIAGNKYSDNKVNVAVEKRRLGMVFQDYALFPHLTARENICFGIYQLAKPEQDQKIETLSELLDMKSFIDLYPHQLSGGQQQRVAIARAMAPEPKLLLLDEPFSSMDVELRELLARDLRRVFKTAGITVIMVSHNQHEAFAMADRIGLINGGSLQQLDSAFGLYHRPNNEFVADFIGEGVFLDAVVIDEHCVDTKLGLLKGNTQHGYKAGESVRVFVRPDDILHDDESEKTAVVIDKVFRGAEFLYTLAINGQEQVLSLVPSHHDHPVNEAIGIRLEIEHLVVFPAK</sequence>
<keyword evidence="5 10" id="KW-0067">ATP-binding</keyword>
<evidence type="ECO:0000313" key="11">
    <source>
        <dbReference type="Proteomes" id="UP000315439"/>
    </source>
</evidence>
<keyword evidence="7" id="KW-0406">Ion transport</keyword>
<dbReference type="PROSITE" id="PS00211">
    <property type="entry name" value="ABC_TRANSPORTER_1"/>
    <property type="match status" value="1"/>
</dbReference>
<evidence type="ECO:0000259" key="9">
    <source>
        <dbReference type="PROSITE" id="PS50893"/>
    </source>
</evidence>
<dbReference type="Proteomes" id="UP000315439">
    <property type="component" value="Unassembled WGS sequence"/>
</dbReference>
<dbReference type="FunFam" id="3.40.50.300:FF:000425">
    <property type="entry name" value="Probable ABC transporter, ATP-binding subunit"/>
    <property type="match status" value="1"/>
</dbReference>
<gene>
    <name evidence="10" type="ORF">FLL46_17285</name>
</gene>
<dbReference type="Pfam" id="PF00005">
    <property type="entry name" value="ABC_tran"/>
    <property type="match status" value="1"/>
</dbReference>
<keyword evidence="2" id="KW-1003">Cell membrane</keyword>
<dbReference type="Gene3D" id="3.40.50.300">
    <property type="entry name" value="P-loop containing nucleotide triphosphate hydrolases"/>
    <property type="match status" value="1"/>
</dbReference>
<evidence type="ECO:0000256" key="2">
    <source>
        <dbReference type="ARBA" id="ARBA00022475"/>
    </source>
</evidence>
<reference evidence="10 11" key="1">
    <citation type="submission" date="2019-07" db="EMBL/GenBank/DDBJ databases">
        <title>Draft genome for Aliikangiella sp. M105.</title>
        <authorList>
            <person name="Wang G."/>
        </authorList>
    </citation>
    <scope>NUCLEOTIDE SEQUENCE [LARGE SCALE GENOMIC DNA]</scope>
    <source>
        <strain evidence="10 11">M105</strain>
    </source>
</reference>
<organism evidence="10 11">
    <name type="scientific">Aliikangiella coralliicola</name>
    <dbReference type="NCBI Taxonomy" id="2592383"/>
    <lineage>
        <taxon>Bacteria</taxon>
        <taxon>Pseudomonadati</taxon>
        <taxon>Pseudomonadota</taxon>
        <taxon>Gammaproteobacteria</taxon>
        <taxon>Oceanospirillales</taxon>
        <taxon>Pleioneaceae</taxon>
        <taxon>Aliikangiella</taxon>
    </lineage>
</organism>
<evidence type="ECO:0000256" key="7">
    <source>
        <dbReference type="ARBA" id="ARBA00023065"/>
    </source>
</evidence>
<accession>A0A545UB01</accession>
<keyword evidence="1" id="KW-0813">Transport</keyword>
<protein>
    <submittedName>
        <fullName evidence="10">ABC transporter ATP-binding protein</fullName>
    </submittedName>
</protein>
<dbReference type="RefSeq" id="WP_142932570.1">
    <property type="nucleotide sequence ID" value="NZ_ML660166.1"/>
</dbReference>
<dbReference type="GO" id="GO:0043190">
    <property type="term" value="C:ATP-binding cassette (ABC) transporter complex"/>
    <property type="evidence" value="ECO:0007669"/>
    <property type="project" value="InterPro"/>
</dbReference>
<evidence type="ECO:0000256" key="6">
    <source>
        <dbReference type="ARBA" id="ARBA00023004"/>
    </source>
</evidence>
<dbReference type="SUPFAM" id="SSF52540">
    <property type="entry name" value="P-loop containing nucleoside triphosphate hydrolases"/>
    <property type="match status" value="1"/>
</dbReference>
<evidence type="ECO:0000256" key="3">
    <source>
        <dbReference type="ARBA" id="ARBA00022496"/>
    </source>
</evidence>
<evidence type="ECO:0000313" key="10">
    <source>
        <dbReference type="EMBL" id="TQV86646.1"/>
    </source>
</evidence>
<dbReference type="InterPro" id="IPR050093">
    <property type="entry name" value="ABC_SmlMolc_Importer"/>
</dbReference>
<dbReference type="Pfam" id="PF08402">
    <property type="entry name" value="TOBE_2"/>
    <property type="match status" value="1"/>
</dbReference>
<keyword evidence="8" id="KW-0472">Membrane</keyword>
<evidence type="ECO:0000256" key="8">
    <source>
        <dbReference type="ARBA" id="ARBA00023136"/>
    </source>
</evidence>
<dbReference type="InterPro" id="IPR015853">
    <property type="entry name" value="ABC_transpr_FbpC"/>
</dbReference>
<dbReference type="GO" id="GO:0015408">
    <property type="term" value="F:ABC-type ferric iron transporter activity"/>
    <property type="evidence" value="ECO:0007669"/>
    <property type="project" value="InterPro"/>
</dbReference>
<evidence type="ECO:0000256" key="5">
    <source>
        <dbReference type="ARBA" id="ARBA00022840"/>
    </source>
</evidence>
<dbReference type="AlphaFoldDB" id="A0A545UB01"/>
<dbReference type="InterPro" id="IPR027417">
    <property type="entry name" value="P-loop_NTPase"/>
</dbReference>
<dbReference type="Gene3D" id="2.40.50.100">
    <property type="match status" value="1"/>
</dbReference>
<dbReference type="SMART" id="SM00382">
    <property type="entry name" value="AAA"/>
    <property type="match status" value="1"/>
</dbReference>
<dbReference type="PANTHER" id="PTHR42781:SF4">
    <property type="entry name" value="SPERMIDINE_PUTRESCINE IMPORT ATP-BINDING PROTEIN POTA"/>
    <property type="match status" value="1"/>
</dbReference>
<dbReference type="InterPro" id="IPR017871">
    <property type="entry name" value="ABC_transporter-like_CS"/>
</dbReference>